<protein>
    <submittedName>
        <fullName evidence="4">Acyl carrier protein</fullName>
    </submittedName>
</protein>
<dbReference type="InterPro" id="IPR006162">
    <property type="entry name" value="Ppantetheine_attach_site"/>
</dbReference>
<proteinExistence type="predicted"/>
<evidence type="ECO:0000259" key="3">
    <source>
        <dbReference type="PROSITE" id="PS50075"/>
    </source>
</evidence>
<dbReference type="Proteomes" id="UP001059617">
    <property type="component" value="Chromosome"/>
</dbReference>
<dbReference type="PROSITE" id="PS00012">
    <property type="entry name" value="PHOSPHOPANTETHEINE"/>
    <property type="match status" value="1"/>
</dbReference>
<dbReference type="SUPFAM" id="SSF47336">
    <property type="entry name" value="ACP-like"/>
    <property type="match status" value="1"/>
</dbReference>
<reference evidence="4" key="1">
    <citation type="submission" date="2021-04" db="EMBL/GenBank/DDBJ databases">
        <authorList>
            <person name="Hartkoorn R.C."/>
            <person name="Beaudoing E."/>
            <person name="Hot D."/>
        </authorList>
    </citation>
    <scope>NUCLEOTIDE SEQUENCE</scope>
    <source>
        <strain evidence="4">NRRL B-16292</strain>
    </source>
</reference>
<sequence length="91" mass="9859">MRTFTLDDFRSAMRSTAGVDEQVDLDGDIADVELAALGYDSLAVLEAANHISRTWQVPIPDEVVLDLATPAAVVDFVGQQLERQRLSAAEA</sequence>
<keyword evidence="1" id="KW-0596">Phosphopantetheine</keyword>
<dbReference type="InterPro" id="IPR036736">
    <property type="entry name" value="ACP-like_sf"/>
</dbReference>
<evidence type="ECO:0000313" key="4">
    <source>
        <dbReference type="EMBL" id="UWP86102.1"/>
    </source>
</evidence>
<dbReference type="Pfam" id="PF00550">
    <property type="entry name" value="PP-binding"/>
    <property type="match status" value="1"/>
</dbReference>
<evidence type="ECO:0000256" key="2">
    <source>
        <dbReference type="ARBA" id="ARBA00022553"/>
    </source>
</evidence>
<reference evidence="4" key="2">
    <citation type="submission" date="2022-09" db="EMBL/GenBank/DDBJ databases">
        <title>Biosynthetic gene clusters of Dactylosporangioum fulvum.</title>
        <authorList>
            <person name="Caradec T."/>
        </authorList>
    </citation>
    <scope>NUCLEOTIDE SEQUENCE</scope>
    <source>
        <strain evidence="4">NRRL B-16292</strain>
    </source>
</reference>
<keyword evidence="5" id="KW-1185">Reference proteome</keyword>
<evidence type="ECO:0000256" key="1">
    <source>
        <dbReference type="ARBA" id="ARBA00022450"/>
    </source>
</evidence>
<feature type="domain" description="Carrier" evidence="3">
    <location>
        <begin position="3"/>
        <end position="81"/>
    </location>
</feature>
<dbReference type="InterPro" id="IPR009081">
    <property type="entry name" value="PP-bd_ACP"/>
</dbReference>
<name>A0ABY5W8A4_9ACTN</name>
<evidence type="ECO:0000313" key="5">
    <source>
        <dbReference type="Proteomes" id="UP001059617"/>
    </source>
</evidence>
<dbReference type="PROSITE" id="PS50075">
    <property type="entry name" value="CARRIER"/>
    <property type="match status" value="1"/>
</dbReference>
<gene>
    <name evidence="4" type="ORF">Dfulv_18400</name>
</gene>
<dbReference type="RefSeq" id="WP_259865036.1">
    <property type="nucleotide sequence ID" value="NZ_BAAAST010000133.1"/>
</dbReference>
<dbReference type="EMBL" id="CP073720">
    <property type="protein sequence ID" value="UWP86102.1"/>
    <property type="molecule type" value="Genomic_DNA"/>
</dbReference>
<dbReference type="Gene3D" id="1.10.1200.10">
    <property type="entry name" value="ACP-like"/>
    <property type="match status" value="1"/>
</dbReference>
<keyword evidence="2" id="KW-0597">Phosphoprotein</keyword>
<accession>A0ABY5W8A4</accession>
<organism evidence="4 5">
    <name type="scientific">Dactylosporangium fulvum</name>
    <dbReference type="NCBI Taxonomy" id="53359"/>
    <lineage>
        <taxon>Bacteria</taxon>
        <taxon>Bacillati</taxon>
        <taxon>Actinomycetota</taxon>
        <taxon>Actinomycetes</taxon>
        <taxon>Micromonosporales</taxon>
        <taxon>Micromonosporaceae</taxon>
        <taxon>Dactylosporangium</taxon>
    </lineage>
</organism>